<comment type="caution">
    <text evidence="2">The sequence shown here is derived from an EMBL/GenBank/DDBJ whole genome shotgun (WGS) entry which is preliminary data.</text>
</comment>
<keyword evidence="1" id="KW-0732">Signal</keyword>
<dbReference type="AlphaFoldDB" id="A0A940PB36"/>
<evidence type="ECO:0000313" key="2">
    <source>
        <dbReference type="EMBL" id="MBP1044345.1"/>
    </source>
</evidence>
<gene>
    <name evidence="2" type="ORF">I6N95_25375</name>
</gene>
<feature type="chain" id="PRO_5037543220" evidence="1">
    <location>
        <begin position="26"/>
        <end position="268"/>
    </location>
</feature>
<organism evidence="2 3">
    <name type="scientific">Vagococcus allomyrinae</name>
    <dbReference type="NCBI Taxonomy" id="2794353"/>
    <lineage>
        <taxon>Bacteria</taxon>
        <taxon>Bacillati</taxon>
        <taxon>Bacillota</taxon>
        <taxon>Bacilli</taxon>
        <taxon>Lactobacillales</taxon>
        <taxon>Enterococcaceae</taxon>
        <taxon>Vagococcus</taxon>
    </lineage>
</organism>
<dbReference type="RefSeq" id="WP_209532739.1">
    <property type="nucleotide sequence ID" value="NZ_JAEEGA010000026.1"/>
</dbReference>
<evidence type="ECO:0000256" key="1">
    <source>
        <dbReference type="SAM" id="SignalP"/>
    </source>
</evidence>
<sequence>MKKKFLVLLLSIVVTLPYAGGVAQATEQVSEPDQTRENLEKIELYQMMDSSLREIGLSLELLSKTQIDFENLDYESPVIADSVVPRGPDENIEFKETNEYLSINEFARKRYGNNPTEEEKMKMYLLYYFDVKDADKAAGRVGPKLRMDYYYPEYMGENDESAYQAFIKASYGGKLMKKATNTANLINNASGLEKVNLSRLKKNYKSIKTWVGEAKNVKENVSFLKDAHKYMSDEVLRNVKTTEDFIYYWDEAISKTPGERIDEKCKVI</sequence>
<evidence type="ECO:0000313" key="3">
    <source>
        <dbReference type="Proteomes" id="UP000674938"/>
    </source>
</evidence>
<dbReference type="Proteomes" id="UP000674938">
    <property type="component" value="Unassembled WGS sequence"/>
</dbReference>
<reference evidence="2" key="1">
    <citation type="submission" date="2020-12" db="EMBL/GenBank/DDBJ databases">
        <title>Vagococcus allomyrinae sp. nov. and Enterococcus lavae sp. nov., isolated from the larvae of Allomyrina dichotoma.</title>
        <authorList>
            <person name="Lee S.D."/>
        </authorList>
    </citation>
    <scope>NUCLEOTIDE SEQUENCE</scope>
    <source>
        <strain evidence="2">BWB3-3</strain>
    </source>
</reference>
<feature type="signal peptide" evidence="1">
    <location>
        <begin position="1"/>
        <end position="25"/>
    </location>
</feature>
<proteinExistence type="predicted"/>
<name>A0A940PB36_9ENTE</name>
<accession>A0A940PB36</accession>
<protein>
    <submittedName>
        <fullName evidence="2">Uncharacterized protein</fullName>
    </submittedName>
</protein>
<keyword evidence="3" id="KW-1185">Reference proteome</keyword>
<dbReference type="EMBL" id="JAEEGA010000026">
    <property type="protein sequence ID" value="MBP1044345.1"/>
    <property type="molecule type" value="Genomic_DNA"/>
</dbReference>